<dbReference type="EMBL" id="CATOUU010000531">
    <property type="protein sequence ID" value="CAI9933317.1"/>
    <property type="molecule type" value="Genomic_DNA"/>
</dbReference>
<dbReference type="EMBL" id="CATOUU010000531">
    <property type="protein sequence ID" value="CAI9933318.1"/>
    <property type="molecule type" value="Genomic_DNA"/>
</dbReference>
<gene>
    <name evidence="1" type="ORF">HINF_LOCUS20962</name>
    <name evidence="2" type="ORF">HINF_LOCUS20963</name>
    <name evidence="3" type="ORF">HINF_LOCUS2508</name>
    <name evidence="4" type="ORF">HINF_LOCUS2509</name>
</gene>
<proteinExistence type="predicted"/>
<evidence type="ECO:0000313" key="2">
    <source>
        <dbReference type="EMBL" id="CAI9933318.1"/>
    </source>
</evidence>
<organism evidence="1">
    <name type="scientific">Hexamita inflata</name>
    <dbReference type="NCBI Taxonomy" id="28002"/>
    <lineage>
        <taxon>Eukaryota</taxon>
        <taxon>Metamonada</taxon>
        <taxon>Diplomonadida</taxon>
        <taxon>Hexamitidae</taxon>
        <taxon>Hexamitinae</taxon>
        <taxon>Hexamita</taxon>
    </lineage>
</organism>
<evidence type="ECO:0000313" key="3">
    <source>
        <dbReference type="EMBL" id="CAL5973703.1"/>
    </source>
</evidence>
<dbReference type="AlphaFoldDB" id="A0AA86PCF4"/>
<reference evidence="1" key="1">
    <citation type="submission" date="2023-06" db="EMBL/GenBank/DDBJ databases">
        <authorList>
            <person name="Kurt Z."/>
        </authorList>
    </citation>
    <scope>NUCLEOTIDE SEQUENCE</scope>
</reference>
<dbReference type="Proteomes" id="UP001642409">
    <property type="component" value="Unassembled WGS sequence"/>
</dbReference>
<evidence type="ECO:0000313" key="4">
    <source>
        <dbReference type="EMBL" id="CAL5973705.1"/>
    </source>
</evidence>
<dbReference type="EMBL" id="CAXDID020000004">
    <property type="protein sequence ID" value="CAL5973705.1"/>
    <property type="molecule type" value="Genomic_DNA"/>
</dbReference>
<accession>A0AA86PCF4</accession>
<evidence type="ECO:0000313" key="5">
    <source>
        <dbReference type="Proteomes" id="UP001642409"/>
    </source>
</evidence>
<comment type="caution">
    <text evidence="1">The sequence shown here is derived from an EMBL/GenBank/DDBJ whole genome shotgun (WGS) entry which is preliminary data.</text>
</comment>
<protein>
    <submittedName>
        <fullName evidence="3">Hypothetical_protein</fullName>
    </submittedName>
</protein>
<dbReference type="EMBL" id="CAXDID020000004">
    <property type="protein sequence ID" value="CAL5973703.1"/>
    <property type="molecule type" value="Genomic_DNA"/>
</dbReference>
<sequence>MYLKDSLISQPAISMILRMHSYVQTIIVWRYICEKTLINYKSYRQNGITAPTTSQSFLLDFPGVFVLVESRRSKQTATKIQSRQSINTVIIQEPVIVLSVRVCNNRFYTQYHYSEVTL</sequence>
<reference evidence="3 5" key="2">
    <citation type="submission" date="2024-07" db="EMBL/GenBank/DDBJ databases">
        <authorList>
            <person name="Akdeniz Z."/>
        </authorList>
    </citation>
    <scope>NUCLEOTIDE SEQUENCE [LARGE SCALE GENOMIC DNA]</scope>
</reference>
<evidence type="ECO:0000313" key="1">
    <source>
        <dbReference type="EMBL" id="CAI9933317.1"/>
    </source>
</evidence>
<name>A0AA86PCF4_9EUKA</name>
<keyword evidence="5" id="KW-1185">Reference proteome</keyword>